<feature type="transmembrane region" description="Helical" evidence="1">
    <location>
        <begin position="31"/>
        <end position="50"/>
    </location>
</feature>
<protein>
    <submittedName>
        <fullName evidence="3">Permease</fullName>
    </submittedName>
</protein>
<sequence length="271" mass="29075">MLGKRGYYLLLIAGGISFGTASIFIKVSQMTPGSIAFLRFFIAGLILSFGRIDLRKVVKYSPFGLLLALHMITFIISVYTTTIIDATVLVSTSPFFVILMSPLLDIKVSRRDFLAVATGFLGVVLMNLPFQPSTSLGNFIAVLSAFLIALYTAGLSRVNDDALKATSSIYISSSIFTLPLFLIEGIGEFSVDSALALAGLILLPTLLGHTSIIVASGKVKPQHIETIGLLEPVVATLLAIVFFRQIPTAGEIVGALFVIFSIFMVTTEQKG</sequence>
<feature type="transmembrane region" description="Helical" evidence="1">
    <location>
        <begin position="136"/>
        <end position="156"/>
    </location>
</feature>
<dbReference type="KEGG" id="csty:KN1_14750"/>
<feature type="transmembrane region" description="Helical" evidence="1">
    <location>
        <begin position="193"/>
        <end position="215"/>
    </location>
</feature>
<dbReference type="GeneID" id="66163191"/>
<dbReference type="PANTHER" id="PTHR22911:SF76">
    <property type="entry name" value="EAMA DOMAIN-CONTAINING PROTEIN"/>
    <property type="match status" value="1"/>
</dbReference>
<dbReference type="EMBL" id="AP024597">
    <property type="protein sequence ID" value="BCU70178.1"/>
    <property type="molecule type" value="Genomic_DNA"/>
</dbReference>
<dbReference type="GO" id="GO:0016020">
    <property type="term" value="C:membrane"/>
    <property type="evidence" value="ECO:0007669"/>
    <property type="project" value="InterPro"/>
</dbReference>
<feature type="transmembrane region" description="Helical" evidence="1">
    <location>
        <begin position="7"/>
        <end position="25"/>
    </location>
</feature>
<feature type="transmembrane region" description="Helical" evidence="1">
    <location>
        <begin position="227"/>
        <end position="243"/>
    </location>
</feature>
<keyword evidence="1" id="KW-0472">Membrane</keyword>
<proteinExistence type="predicted"/>
<name>A0A8D5U730_9CREN</name>
<feature type="transmembrane region" description="Helical" evidence="1">
    <location>
        <begin position="86"/>
        <end position="106"/>
    </location>
</feature>
<dbReference type="InterPro" id="IPR037185">
    <property type="entry name" value="EmrE-like"/>
</dbReference>
<feature type="domain" description="EamA" evidence="2">
    <location>
        <begin position="8"/>
        <end position="127"/>
    </location>
</feature>
<feature type="transmembrane region" description="Helical" evidence="1">
    <location>
        <begin position="113"/>
        <end position="130"/>
    </location>
</feature>
<dbReference type="SUPFAM" id="SSF103481">
    <property type="entry name" value="Multidrug resistance efflux transporter EmrE"/>
    <property type="match status" value="2"/>
</dbReference>
<dbReference type="AlphaFoldDB" id="A0A8D5U730"/>
<dbReference type="RefSeq" id="WP_221286614.1">
    <property type="nucleotide sequence ID" value="NZ_AP024597.1"/>
</dbReference>
<keyword evidence="1" id="KW-0812">Transmembrane</keyword>
<dbReference type="InterPro" id="IPR000620">
    <property type="entry name" value="EamA_dom"/>
</dbReference>
<dbReference type="Pfam" id="PF00892">
    <property type="entry name" value="EamA"/>
    <property type="match status" value="2"/>
</dbReference>
<reference evidence="3 4" key="1">
    <citation type="submission" date="2021-04" db="EMBL/GenBank/DDBJ databases">
        <title>Complete genome sequence of Stygiolobus sp. KN-1.</title>
        <authorList>
            <person name="Nakamura K."/>
            <person name="Sakai H."/>
            <person name="Kurosawa N."/>
        </authorList>
    </citation>
    <scope>NUCLEOTIDE SEQUENCE [LARGE SCALE GENOMIC DNA]</scope>
    <source>
        <strain evidence="3 4">KN-1</strain>
    </source>
</reference>
<evidence type="ECO:0000259" key="2">
    <source>
        <dbReference type="Pfam" id="PF00892"/>
    </source>
</evidence>
<feature type="transmembrane region" description="Helical" evidence="1">
    <location>
        <begin position="249"/>
        <end position="267"/>
    </location>
</feature>
<keyword evidence="4" id="KW-1185">Reference proteome</keyword>
<organism evidence="3 4">
    <name type="scientific">Stygiolobus caldivivus</name>
    <dbReference type="NCBI Taxonomy" id="2824673"/>
    <lineage>
        <taxon>Archaea</taxon>
        <taxon>Thermoproteota</taxon>
        <taxon>Thermoprotei</taxon>
        <taxon>Sulfolobales</taxon>
        <taxon>Sulfolobaceae</taxon>
        <taxon>Stygiolobus</taxon>
    </lineage>
</organism>
<keyword evidence="1" id="KW-1133">Transmembrane helix</keyword>
<evidence type="ECO:0000256" key="1">
    <source>
        <dbReference type="SAM" id="Phobius"/>
    </source>
</evidence>
<evidence type="ECO:0000313" key="3">
    <source>
        <dbReference type="EMBL" id="BCU70178.1"/>
    </source>
</evidence>
<feature type="domain" description="EamA" evidence="2">
    <location>
        <begin position="136"/>
        <end position="266"/>
    </location>
</feature>
<accession>A0A8D5U730</accession>
<dbReference type="Proteomes" id="UP000825123">
    <property type="component" value="Chromosome"/>
</dbReference>
<dbReference type="PANTHER" id="PTHR22911">
    <property type="entry name" value="ACYL-MALONYL CONDENSING ENZYME-RELATED"/>
    <property type="match status" value="1"/>
</dbReference>
<feature type="transmembrane region" description="Helical" evidence="1">
    <location>
        <begin position="168"/>
        <end position="187"/>
    </location>
</feature>
<gene>
    <name evidence="3" type="ORF">KN1_14750</name>
</gene>
<evidence type="ECO:0000313" key="4">
    <source>
        <dbReference type="Proteomes" id="UP000825123"/>
    </source>
</evidence>
<feature type="transmembrane region" description="Helical" evidence="1">
    <location>
        <begin position="62"/>
        <end position="80"/>
    </location>
</feature>